<dbReference type="PANTHER" id="PTHR43592:SF15">
    <property type="entry name" value="CAAX AMINO TERMINAL PROTEASE FAMILY PROTEIN"/>
    <property type="match status" value="1"/>
</dbReference>
<dbReference type="Proteomes" id="UP001589793">
    <property type="component" value="Unassembled WGS sequence"/>
</dbReference>
<gene>
    <name evidence="4" type="ORF">ACFFF6_18050</name>
</gene>
<dbReference type="RefSeq" id="WP_376982892.1">
    <property type="nucleotide sequence ID" value="NZ_JBHLSV010000031.1"/>
</dbReference>
<feature type="transmembrane region" description="Helical" evidence="2">
    <location>
        <begin position="29"/>
        <end position="46"/>
    </location>
</feature>
<feature type="transmembrane region" description="Helical" evidence="2">
    <location>
        <begin position="127"/>
        <end position="145"/>
    </location>
</feature>
<sequence>MTGPRRPAPAPPASPAVAGPARRGRDRPVVVAVLAAIFAASIAATMLRSPHGVIGSADPGYAPTPVPLLLVPALLCIGLVLLLPRGSGDGSVAVVRPDRARAEAGALLALVLAFPLLVPLLPLPEDYVLLKLLLFLLLPCLGLWLSGRREGPAVRADRPRIGPWALVPALVLGVLSTVGPFSGGLPSSWPPPATLLVAATATAITASFGEELMYRRFLQTRLEALTGPWTGILLTSLVFALMHVPTHGEGPLPAVLAQAIALQGTFGLAVGVLWARYRRLELCVLAHLLVNGLGVALHLVGLV</sequence>
<dbReference type="InterPro" id="IPR003675">
    <property type="entry name" value="Rce1/LyrA-like_dom"/>
</dbReference>
<feature type="transmembrane region" description="Helical" evidence="2">
    <location>
        <begin position="161"/>
        <end position="181"/>
    </location>
</feature>
<feature type="transmembrane region" description="Helical" evidence="2">
    <location>
        <begin position="256"/>
        <end position="275"/>
    </location>
</feature>
<evidence type="ECO:0000313" key="5">
    <source>
        <dbReference type="Proteomes" id="UP001589793"/>
    </source>
</evidence>
<feature type="transmembrane region" description="Helical" evidence="2">
    <location>
        <begin position="225"/>
        <end position="244"/>
    </location>
</feature>
<organism evidence="4 5">
    <name type="scientific">Brachybacterium hainanense</name>
    <dbReference type="NCBI Taxonomy" id="1541174"/>
    <lineage>
        <taxon>Bacteria</taxon>
        <taxon>Bacillati</taxon>
        <taxon>Actinomycetota</taxon>
        <taxon>Actinomycetes</taxon>
        <taxon>Micrococcales</taxon>
        <taxon>Dermabacteraceae</taxon>
        <taxon>Brachybacterium</taxon>
    </lineage>
</organism>
<feature type="compositionally biased region" description="Pro residues" evidence="1">
    <location>
        <begin position="1"/>
        <end position="14"/>
    </location>
</feature>
<dbReference type="EMBL" id="JBHLSV010000031">
    <property type="protein sequence ID" value="MFC0675857.1"/>
    <property type="molecule type" value="Genomic_DNA"/>
</dbReference>
<evidence type="ECO:0000259" key="3">
    <source>
        <dbReference type="Pfam" id="PF02517"/>
    </source>
</evidence>
<feature type="transmembrane region" description="Helical" evidence="2">
    <location>
        <begin position="66"/>
        <end position="83"/>
    </location>
</feature>
<keyword evidence="2" id="KW-1133">Transmembrane helix</keyword>
<proteinExistence type="predicted"/>
<keyword evidence="5" id="KW-1185">Reference proteome</keyword>
<feature type="region of interest" description="Disordered" evidence="1">
    <location>
        <begin position="1"/>
        <end position="22"/>
    </location>
</feature>
<feature type="transmembrane region" description="Helical" evidence="2">
    <location>
        <begin position="104"/>
        <end position="121"/>
    </location>
</feature>
<reference evidence="4 5" key="1">
    <citation type="submission" date="2024-09" db="EMBL/GenBank/DDBJ databases">
        <authorList>
            <person name="Sun Q."/>
            <person name="Mori K."/>
        </authorList>
    </citation>
    <scope>NUCLEOTIDE SEQUENCE [LARGE SCALE GENOMIC DNA]</scope>
    <source>
        <strain evidence="4 5">CICC 10874</strain>
    </source>
</reference>
<feature type="transmembrane region" description="Helical" evidence="2">
    <location>
        <begin position="282"/>
        <end position="301"/>
    </location>
</feature>
<evidence type="ECO:0000256" key="1">
    <source>
        <dbReference type="SAM" id="MobiDB-lite"/>
    </source>
</evidence>
<dbReference type="Pfam" id="PF02517">
    <property type="entry name" value="Rce1-like"/>
    <property type="match status" value="1"/>
</dbReference>
<evidence type="ECO:0000313" key="4">
    <source>
        <dbReference type="EMBL" id="MFC0675857.1"/>
    </source>
</evidence>
<dbReference type="PANTHER" id="PTHR43592">
    <property type="entry name" value="CAAX AMINO TERMINAL PROTEASE"/>
    <property type="match status" value="1"/>
</dbReference>
<accession>A0ABV6RFU9</accession>
<name>A0ABV6RFU9_9MICO</name>
<comment type="caution">
    <text evidence="4">The sequence shown here is derived from an EMBL/GenBank/DDBJ whole genome shotgun (WGS) entry which is preliminary data.</text>
</comment>
<protein>
    <submittedName>
        <fullName evidence="4">Lysostaphin resistance A-like protein</fullName>
    </submittedName>
</protein>
<keyword evidence="2" id="KW-0812">Transmembrane</keyword>
<keyword evidence="2" id="KW-0472">Membrane</keyword>
<evidence type="ECO:0000256" key="2">
    <source>
        <dbReference type="SAM" id="Phobius"/>
    </source>
</evidence>
<feature type="domain" description="CAAX prenyl protease 2/Lysostaphin resistance protein A-like" evidence="3">
    <location>
        <begin position="194"/>
        <end position="292"/>
    </location>
</feature>
<feature type="transmembrane region" description="Helical" evidence="2">
    <location>
        <begin position="193"/>
        <end position="213"/>
    </location>
</feature>